<organism evidence="3 4">
    <name type="scientific">Pseudonocardia parietis</name>
    <dbReference type="NCBI Taxonomy" id="570936"/>
    <lineage>
        <taxon>Bacteria</taxon>
        <taxon>Bacillati</taxon>
        <taxon>Actinomycetota</taxon>
        <taxon>Actinomycetes</taxon>
        <taxon>Pseudonocardiales</taxon>
        <taxon>Pseudonocardiaceae</taxon>
        <taxon>Pseudonocardia</taxon>
    </lineage>
</organism>
<dbReference type="RefSeq" id="WP_210033413.1">
    <property type="nucleotide sequence ID" value="NZ_JAGINU010000001.1"/>
</dbReference>
<evidence type="ECO:0000259" key="2">
    <source>
        <dbReference type="PROSITE" id="PS50943"/>
    </source>
</evidence>
<dbReference type="InterPro" id="IPR010982">
    <property type="entry name" value="Lambda_DNA-bd_dom_sf"/>
</dbReference>
<feature type="compositionally biased region" description="Polar residues" evidence="1">
    <location>
        <begin position="1"/>
        <end position="12"/>
    </location>
</feature>
<evidence type="ECO:0000313" key="3">
    <source>
        <dbReference type="EMBL" id="MBP2370291.1"/>
    </source>
</evidence>
<name>A0ABS4W259_9PSEU</name>
<reference evidence="3 4" key="1">
    <citation type="submission" date="2021-03" db="EMBL/GenBank/DDBJ databases">
        <title>Sequencing the genomes of 1000 actinobacteria strains.</title>
        <authorList>
            <person name="Klenk H.-P."/>
        </authorList>
    </citation>
    <scope>NUCLEOTIDE SEQUENCE [LARGE SCALE GENOMIC DNA]</scope>
    <source>
        <strain evidence="3 4">DSM 45256</strain>
    </source>
</reference>
<dbReference type="PROSITE" id="PS50943">
    <property type="entry name" value="HTH_CROC1"/>
    <property type="match status" value="1"/>
</dbReference>
<proteinExistence type="predicted"/>
<keyword evidence="4" id="KW-1185">Reference proteome</keyword>
<evidence type="ECO:0000256" key="1">
    <source>
        <dbReference type="SAM" id="MobiDB-lite"/>
    </source>
</evidence>
<dbReference type="InterPro" id="IPR001387">
    <property type="entry name" value="Cro/C1-type_HTH"/>
</dbReference>
<dbReference type="Proteomes" id="UP001519295">
    <property type="component" value="Unassembled WGS sequence"/>
</dbReference>
<gene>
    <name evidence="3" type="ORF">JOF36_005987</name>
</gene>
<sequence length="95" mass="10524">MRTTPETADTTSGGRGRHELRSDRLRALLADRGITQVALAAQMGMHRGHVNDVLQGRIRIGRTFMDGLRNTFPDDYDQLVVWVVDDNPAAPAAPR</sequence>
<feature type="region of interest" description="Disordered" evidence="1">
    <location>
        <begin position="1"/>
        <end position="21"/>
    </location>
</feature>
<protein>
    <submittedName>
        <fullName evidence="3">Transcriptional regulator with XRE-family HTH domain</fullName>
    </submittedName>
</protein>
<dbReference type="Gene3D" id="1.10.260.40">
    <property type="entry name" value="lambda repressor-like DNA-binding domains"/>
    <property type="match status" value="1"/>
</dbReference>
<dbReference type="SUPFAM" id="SSF47413">
    <property type="entry name" value="lambda repressor-like DNA-binding domains"/>
    <property type="match status" value="1"/>
</dbReference>
<accession>A0ABS4W259</accession>
<dbReference type="CDD" id="cd00093">
    <property type="entry name" value="HTH_XRE"/>
    <property type="match status" value="1"/>
</dbReference>
<dbReference type="EMBL" id="JAGINU010000001">
    <property type="protein sequence ID" value="MBP2370291.1"/>
    <property type="molecule type" value="Genomic_DNA"/>
</dbReference>
<evidence type="ECO:0000313" key="4">
    <source>
        <dbReference type="Proteomes" id="UP001519295"/>
    </source>
</evidence>
<feature type="domain" description="HTH cro/C1-type" evidence="2">
    <location>
        <begin position="25"/>
        <end position="79"/>
    </location>
</feature>
<comment type="caution">
    <text evidence="3">The sequence shown here is derived from an EMBL/GenBank/DDBJ whole genome shotgun (WGS) entry which is preliminary data.</text>
</comment>